<name>A0A6M4WLE8_9ACTN</name>
<feature type="chain" id="PRO_5026919865" description="Secreted protein" evidence="1">
    <location>
        <begin position="26"/>
        <end position="146"/>
    </location>
</feature>
<accession>A0A6M4WLE8</accession>
<dbReference type="RefSeq" id="WP_171396546.1">
    <property type="nucleotide sequence ID" value="NZ_CP049838.1"/>
</dbReference>
<reference evidence="2" key="1">
    <citation type="submission" date="2020-03" db="EMBL/GenBank/DDBJ databases">
        <title>Molecular networking-based the target discovery of potent antiproliferative macrolactams: 5/6/7/16 polycyclic ansamycins and glycosylated trienomycin from Streptomyces cacaoi subsp. asoensis.</title>
        <authorList>
            <person name="Liu L.-L."/>
        </authorList>
    </citation>
    <scope>NUCLEOTIDE SEQUENCE [LARGE SCALE GENOMIC DNA]</scope>
    <source>
        <strain evidence="2">H2S5</strain>
    </source>
</reference>
<sequence>MRYKALAVATAAVSTLAFASTPANAAEGWKTVSTNSEWACTSYKHHPVSDYVNFKVCVVLNENNDAQTVLVVQNVATVAVAIGGQVKSQFSTVTCADSPLNPGFTRGCYGKTDHYAAGGYAVGNAMLKLNTVNAWYDDDWPVLVST</sequence>
<keyword evidence="1" id="KW-0732">Signal</keyword>
<organism evidence="2 3">
    <name type="scientific">Streptomyces asoensis</name>
    <dbReference type="NCBI Taxonomy" id="249586"/>
    <lineage>
        <taxon>Bacteria</taxon>
        <taxon>Bacillati</taxon>
        <taxon>Actinomycetota</taxon>
        <taxon>Actinomycetes</taxon>
        <taxon>Kitasatosporales</taxon>
        <taxon>Streptomycetaceae</taxon>
        <taxon>Streptomyces</taxon>
    </lineage>
</organism>
<keyword evidence="3" id="KW-1185">Reference proteome</keyword>
<evidence type="ECO:0000313" key="2">
    <source>
        <dbReference type="EMBL" id="QJT00938.1"/>
    </source>
</evidence>
<dbReference type="AlphaFoldDB" id="A0A6M4WLE8"/>
<protein>
    <recommendedName>
        <fullName evidence="4">Secreted protein</fullName>
    </recommendedName>
</protein>
<evidence type="ECO:0008006" key="4">
    <source>
        <dbReference type="Google" id="ProtNLM"/>
    </source>
</evidence>
<gene>
    <name evidence="2" type="ORF">G9272_11985</name>
</gene>
<feature type="signal peptide" evidence="1">
    <location>
        <begin position="1"/>
        <end position="25"/>
    </location>
</feature>
<evidence type="ECO:0000256" key="1">
    <source>
        <dbReference type="SAM" id="SignalP"/>
    </source>
</evidence>
<proteinExistence type="predicted"/>
<dbReference type="EMBL" id="CP049838">
    <property type="protein sequence ID" value="QJT00938.1"/>
    <property type="molecule type" value="Genomic_DNA"/>
</dbReference>
<evidence type="ECO:0000313" key="3">
    <source>
        <dbReference type="Proteomes" id="UP000502665"/>
    </source>
</evidence>
<dbReference type="Proteomes" id="UP000502665">
    <property type="component" value="Chromosome"/>
</dbReference>